<comment type="caution">
    <text evidence="1">The sequence shown here is derived from an EMBL/GenBank/DDBJ whole genome shotgun (WGS) entry which is preliminary data.</text>
</comment>
<proteinExistence type="predicted"/>
<reference evidence="1 2" key="1">
    <citation type="submission" date="2020-08" db="EMBL/GenBank/DDBJ databases">
        <title>Genomic Encyclopedia of Type Strains, Phase IV (KMG-IV): sequencing the most valuable type-strain genomes for metagenomic binning, comparative biology and taxonomic classification.</title>
        <authorList>
            <person name="Goeker M."/>
        </authorList>
    </citation>
    <scope>NUCLEOTIDE SEQUENCE [LARGE SCALE GENOMIC DNA]</scope>
    <source>
        <strain evidence="1 2">DSM 27939</strain>
    </source>
</reference>
<evidence type="ECO:0000313" key="2">
    <source>
        <dbReference type="Proteomes" id="UP000552709"/>
    </source>
</evidence>
<organism evidence="1 2">
    <name type="scientific">Deinococcus humi</name>
    <dbReference type="NCBI Taxonomy" id="662880"/>
    <lineage>
        <taxon>Bacteria</taxon>
        <taxon>Thermotogati</taxon>
        <taxon>Deinococcota</taxon>
        <taxon>Deinococci</taxon>
        <taxon>Deinococcales</taxon>
        <taxon>Deinococcaceae</taxon>
        <taxon>Deinococcus</taxon>
    </lineage>
</organism>
<sequence>MGFSDDIKQHVSGGCWWSVKKGSSPQPPPVEVFNGHNILVDPAWLLYSGEVRRGLKTVSCPPPFNPRLTVLEGRQDQALSLVLAFIPGFIRSAPTPPAQLSDRTPHPHGMRGPKPLVQLVECRVLGSADVTLRQQRFRRLTEEISHPLLQCWFTVPK</sequence>
<dbReference type="Proteomes" id="UP000552709">
    <property type="component" value="Unassembled WGS sequence"/>
</dbReference>
<evidence type="ECO:0000313" key="1">
    <source>
        <dbReference type="EMBL" id="MBB5363612.1"/>
    </source>
</evidence>
<dbReference type="AlphaFoldDB" id="A0A7W8JUS6"/>
<accession>A0A7W8JUS6</accession>
<protein>
    <submittedName>
        <fullName evidence="1">Uncharacterized protein</fullName>
    </submittedName>
</protein>
<name>A0A7W8JUS6_9DEIO</name>
<dbReference type="RefSeq" id="WP_184132846.1">
    <property type="nucleotide sequence ID" value="NZ_JACHFL010000006.1"/>
</dbReference>
<dbReference type="EMBL" id="JACHFL010000006">
    <property type="protein sequence ID" value="MBB5363612.1"/>
    <property type="molecule type" value="Genomic_DNA"/>
</dbReference>
<keyword evidence="2" id="KW-1185">Reference proteome</keyword>
<gene>
    <name evidence="1" type="ORF">HNQ08_002718</name>
</gene>